<gene>
    <name evidence="1" type="ORF">GCM10022410_10670</name>
</gene>
<accession>A0ABP7VGV4</accession>
<sequence length="258" mass="30639">MTIENLHKFLIDYFEANQCNVEADQDTLTIQLTEEMDERLMNRPFYWHYVRKLNQEGQPLQLKLTTNHSKATKEIDYIYFTTDRFKKIADDSLVKGRFTKLYQQTKTTKQTPLYPWLIVTIKTTYLGKNQSDHLHSYGIHLINGTIIDQAFFTLQKKEWSMTVPDLCYPMTPLIKPINGFKRIDSYLIDQLKTKEHQWAKESFQSLTEEIELLDYFKAHNPSMDDTLYQQEKVNLESIYQPKIKIELINGGLFYLKQD</sequence>
<keyword evidence="2" id="KW-1185">Reference proteome</keyword>
<dbReference type="RefSeq" id="WP_344911108.1">
    <property type="nucleotide sequence ID" value="NZ_BAABDL010000053.1"/>
</dbReference>
<organism evidence="1 2">
    <name type="scientific">Amphibacillus indicireducens</name>
    <dbReference type="NCBI Taxonomy" id="1076330"/>
    <lineage>
        <taxon>Bacteria</taxon>
        <taxon>Bacillati</taxon>
        <taxon>Bacillota</taxon>
        <taxon>Bacilli</taxon>
        <taxon>Bacillales</taxon>
        <taxon>Bacillaceae</taxon>
        <taxon>Amphibacillus</taxon>
    </lineage>
</organism>
<dbReference type="InterPro" id="IPR024562">
    <property type="entry name" value="YqhG"/>
</dbReference>
<comment type="caution">
    <text evidence="1">The sequence shown here is derived from an EMBL/GenBank/DDBJ whole genome shotgun (WGS) entry which is preliminary data.</text>
</comment>
<name>A0ABP7VGV4_9BACI</name>
<dbReference type="Pfam" id="PF11079">
    <property type="entry name" value="YqhG"/>
    <property type="match status" value="1"/>
</dbReference>
<evidence type="ECO:0000313" key="2">
    <source>
        <dbReference type="Proteomes" id="UP001501734"/>
    </source>
</evidence>
<proteinExistence type="predicted"/>
<dbReference type="Proteomes" id="UP001501734">
    <property type="component" value="Unassembled WGS sequence"/>
</dbReference>
<protein>
    <submittedName>
        <fullName evidence="1">YqhG family protein</fullName>
    </submittedName>
</protein>
<reference evidence="2" key="1">
    <citation type="journal article" date="2019" name="Int. J. Syst. Evol. Microbiol.">
        <title>The Global Catalogue of Microorganisms (GCM) 10K type strain sequencing project: providing services to taxonomists for standard genome sequencing and annotation.</title>
        <authorList>
            <consortium name="The Broad Institute Genomics Platform"/>
            <consortium name="The Broad Institute Genome Sequencing Center for Infectious Disease"/>
            <person name="Wu L."/>
            <person name="Ma J."/>
        </authorList>
    </citation>
    <scope>NUCLEOTIDE SEQUENCE [LARGE SCALE GENOMIC DNA]</scope>
    <source>
        <strain evidence="2">JCM 17250</strain>
    </source>
</reference>
<dbReference type="EMBL" id="BAABDL010000053">
    <property type="protein sequence ID" value="GAA4066087.1"/>
    <property type="molecule type" value="Genomic_DNA"/>
</dbReference>
<evidence type="ECO:0000313" key="1">
    <source>
        <dbReference type="EMBL" id="GAA4066087.1"/>
    </source>
</evidence>